<proteinExistence type="predicted"/>
<dbReference type="AlphaFoldDB" id="A7SNG5"/>
<keyword evidence="3" id="KW-1185">Reference proteome</keyword>
<dbReference type="InterPro" id="IPR050164">
    <property type="entry name" value="Peptidase_C19"/>
</dbReference>
<dbReference type="PhylomeDB" id="A7SNG5"/>
<dbReference type="PANTHER" id="PTHR24006:SF905">
    <property type="entry name" value="UBIQUITIN CARBOXYL-TERMINAL HYDROLASE 1"/>
    <property type="match status" value="1"/>
</dbReference>
<dbReference type="Gene3D" id="3.90.70.10">
    <property type="entry name" value="Cysteine proteinases"/>
    <property type="match status" value="1"/>
</dbReference>
<dbReference type="InterPro" id="IPR038765">
    <property type="entry name" value="Papain-like_cys_pep_sf"/>
</dbReference>
<dbReference type="OMA" id="CENCCTY"/>
<dbReference type="Pfam" id="PF00443">
    <property type="entry name" value="UCH"/>
    <property type="match status" value="1"/>
</dbReference>
<sequence length="96" mass="11246">NIVEEMFQGRLVHETKCLTCENAKQRFEDFQDVSVPKHTLEWAISQFATVEVLKDNNKYFCENCCTYTEARLSTFFDLLPQVLTLHLKRFTSVYSG</sequence>
<dbReference type="eggNOG" id="KOG1864">
    <property type="taxonomic scope" value="Eukaryota"/>
</dbReference>
<dbReference type="EMBL" id="DS469720">
    <property type="protein sequence ID" value="EDO34729.1"/>
    <property type="molecule type" value="Genomic_DNA"/>
</dbReference>
<feature type="non-terminal residue" evidence="2">
    <location>
        <position position="1"/>
    </location>
</feature>
<name>A7SNG5_NEMVE</name>
<accession>A7SNG5</accession>
<evidence type="ECO:0000259" key="1">
    <source>
        <dbReference type="PROSITE" id="PS50235"/>
    </source>
</evidence>
<reference evidence="2 3" key="1">
    <citation type="journal article" date="2007" name="Science">
        <title>Sea anemone genome reveals ancestral eumetazoan gene repertoire and genomic organization.</title>
        <authorList>
            <person name="Putnam N.H."/>
            <person name="Srivastava M."/>
            <person name="Hellsten U."/>
            <person name="Dirks B."/>
            <person name="Chapman J."/>
            <person name="Salamov A."/>
            <person name="Terry A."/>
            <person name="Shapiro H."/>
            <person name="Lindquist E."/>
            <person name="Kapitonov V.V."/>
            <person name="Jurka J."/>
            <person name="Genikhovich G."/>
            <person name="Grigoriev I.V."/>
            <person name="Lucas S.M."/>
            <person name="Steele R.E."/>
            <person name="Finnerty J.R."/>
            <person name="Technau U."/>
            <person name="Martindale M.Q."/>
            <person name="Rokhsar D.S."/>
        </authorList>
    </citation>
    <scope>NUCLEOTIDE SEQUENCE [LARGE SCALE GENOMIC DNA]</scope>
    <source>
        <strain evidence="3">CH2 X CH6</strain>
    </source>
</reference>
<dbReference type="SUPFAM" id="SSF54001">
    <property type="entry name" value="Cysteine proteinases"/>
    <property type="match status" value="1"/>
</dbReference>
<feature type="domain" description="USP" evidence="1">
    <location>
        <begin position="1"/>
        <end position="96"/>
    </location>
</feature>
<dbReference type="InterPro" id="IPR001394">
    <property type="entry name" value="Peptidase_C19_UCH"/>
</dbReference>
<dbReference type="PANTHER" id="PTHR24006">
    <property type="entry name" value="UBIQUITIN CARBOXYL-TERMINAL HYDROLASE"/>
    <property type="match status" value="1"/>
</dbReference>
<evidence type="ECO:0000313" key="3">
    <source>
        <dbReference type="Proteomes" id="UP000001593"/>
    </source>
</evidence>
<dbReference type="InterPro" id="IPR028889">
    <property type="entry name" value="USP"/>
</dbReference>
<dbReference type="InParanoid" id="A7SNG5"/>
<gene>
    <name evidence="2" type="ORF">NEMVEDRAFT_v1g124883</name>
</gene>
<dbReference type="GO" id="GO:0004843">
    <property type="term" value="F:cysteine-type deubiquitinase activity"/>
    <property type="evidence" value="ECO:0007669"/>
    <property type="project" value="InterPro"/>
</dbReference>
<dbReference type="STRING" id="45351.A7SNG5"/>
<organism evidence="2 3">
    <name type="scientific">Nematostella vectensis</name>
    <name type="common">Starlet sea anemone</name>
    <dbReference type="NCBI Taxonomy" id="45351"/>
    <lineage>
        <taxon>Eukaryota</taxon>
        <taxon>Metazoa</taxon>
        <taxon>Cnidaria</taxon>
        <taxon>Anthozoa</taxon>
        <taxon>Hexacorallia</taxon>
        <taxon>Actiniaria</taxon>
        <taxon>Edwardsiidae</taxon>
        <taxon>Nematostella</taxon>
    </lineage>
</organism>
<dbReference type="GO" id="GO:0016579">
    <property type="term" value="P:protein deubiquitination"/>
    <property type="evidence" value="ECO:0007669"/>
    <property type="project" value="InterPro"/>
</dbReference>
<protein>
    <recommendedName>
        <fullName evidence="1">USP domain-containing protein</fullName>
    </recommendedName>
</protein>
<dbReference type="Proteomes" id="UP000001593">
    <property type="component" value="Unassembled WGS sequence"/>
</dbReference>
<dbReference type="PROSITE" id="PS50235">
    <property type="entry name" value="USP_3"/>
    <property type="match status" value="1"/>
</dbReference>
<dbReference type="HOGENOM" id="CLU_2365599_0_0_1"/>
<evidence type="ECO:0000313" key="2">
    <source>
        <dbReference type="EMBL" id="EDO34729.1"/>
    </source>
</evidence>